<proteinExistence type="predicted"/>
<evidence type="ECO:0000313" key="2">
    <source>
        <dbReference type="EMBL" id="MBP3191802.1"/>
    </source>
</evidence>
<accession>A0A8J7RRV3</accession>
<dbReference type="Proteomes" id="UP000673975">
    <property type="component" value="Unassembled WGS sequence"/>
</dbReference>
<evidence type="ECO:0000256" key="1">
    <source>
        <dbReference type="SAM" id="Phobius"/>
    </source>
</evidence>
<protein>
    <submittedName>
        <fullName evidence="2">Uncharacterized protein</fullName>
    </submittedName>
</protein>
<organism evidence="2 3">
    <name type="scientific">Natronogracilivirga saccharolytica</name>
    <dbReference type="NCBI Taxonomy" id="2812953"/>
    <lineage>
        <taxon>Bacteria</taxon>
        <taxon>Pseudomonadati</taxon>
        <taxon>Balneolota</taxon>
        <taxon>Balneolia</taxon>
        <taxon>Balneolales</taxon>
        <taxon>Cyclonatronaceae</taxon>
        <taxon>Natronogracilivirga</taxon>
    </lineage>
</organism>
<feature type="transmembrane region" description="Helical" evidence="1">
    <location>
        <begin position="105"/>
        <end position="127"/>
    </location>
</feature>
<name>A0A8J7RRV3_9BACT</name>
<keyword evidence="3" id="KW-1185">Reference proteome</keyword>
<sequence length="187" mass="21079">MAKPARFGFILAALLLIPVFYQPVWTITFSSPTLEKDFGAYFWIDDITSHSEGDLETINFISKHIGLEELDPYNTPYFEYTQAVVIGIMVFSVLVALFGSRGLAWLWVFLVVAAVLAGLAELFMIGFDYGHNMDPRQSIVIPDSPDSAQPTDMQTLQNVNVASWPYWGAFWIGISWVTGMLSIWLNR</sequence>
<gene>
    <name evidence="2" type="ORF">NATSA_03905</name>
</gene>
<keyword evidence="1" id="KW-0812">Transmembrane</keyword>
<reference evidence="2" key="1">
    <citation type="submission" date="2021-02" db="EMBL/GenBank/DDBJ databases">
        <title>Natronogracilivirga saccharolytica gen. nov. sp. nov. a new anaerobic, haloalkiliphilic carbohydrate-fermenting bacterium from soda lake and proposing of Cyclonatronumiaceae fam. nov. in the phylum Balneolaeota.</title>
        <authorList>
            <person name="Zhilina T.N."/>
            <person name="Sorokin D.Y."/>
            <person name="Zavarzina D.G."/>
            <person name="Toshchakov S.V."/>
            <person name="Kublanov I.V."/>
        </authorList>
    </citation>
    <scope>NUCLEOTIDE SEQUENCE</scope>
    <source>
        <strain evidence="2">Z-1702</strain>
    </source>
</reference>
<feature type="transmembrane region" description="Helical" evidence="1">
    <location>
        <begin position="80"/>
        <end position="98"/>
    </location>
</feature>
<dbReference type="RefSeq" id="WP_210510577.1">
    <property type="nucleotide sequence ID" value="NZ_JAFIDN010000002.1"/>
</dbReference>
<feature type="transmembrane region" description="Helical" evidence="1">
    <location>
        <begin position="164"/>
        <end position="185"/>
    </location>
</feature>
<keyword evidence="1" id="KW-1133">Transmembrane helix</keyword>
<dbReference type="AlphaFoldDB" id="A0A8J7RRV3"/>
<dbReference type="EMBL" id="JAFIDN010000002">
    <property type="protein sequence ID" value="MBP3191802.1"/>
    <property type="molecule type" value="Genomic_DNA"/>
</dbReference>
<keyword evidence="1" id="KW-0472">Membrane</keyword>
<evidence type="ECO:0000313" key="3">
    <source>
        <dbReference type="Proteomes" id="UP000673975"/>
    </source>
</evidence>
<comment type="caution">
    <text evidence="2">The sequence shown here is derived from an EMBL/GenBank/DDBJ whole genome shotgun (WGS) entry which is preliminary data.</text>
</comment>